<sequence length="286" mass="32313">MSKADLHMHSTASDGGYSPSDLMHKCKKAGLSIVSLTDHDSTEGIAEAKETASSLQITIINGIELSTKAQNKNVHMLGYGIDINHQELQDVLAEQRILREKRLHSILQKLKDVDISLKPEDVTKHTDGGSIGRPHIAKALIEKGFVHNMDEAFAYYLAEGKPCYVEKAEEMTPLEAIQLIHRANGLAVVAHPVYYNLDNEIEQWIHHYHLDGVEIYHRDHNEETVLYYEEKMKIWEVQSGRKLLRTGGSDFHHEEYGRHPEPLGVSTISERLALELLEAIPSRDKS</sequence>
<dbReference type="SUPFAM" id="SSF89550">
    <property type="entry name" value="PHP domain-like"/>
    <property type="match status" value="1"/>
</dbReference>
<dbReference type="CDD" id="cd07438">
    <property type="entry name" value="PHP_HisPPase_AMP"/>
    <property type="match status" value="1"/>
</dbReference>
<dbReference type="Proteomes" id="UP000199516">
    <property type="component" value="Unassembled WGS sequence"/>
</dbReference>
<dbReference type="GO" id="GO:0035312">
    <property type="term" value="F:5'-3' DNA exonuclease activity"/>
    <property type="evidence" value="ECO:0007669"/>
    <property type="project" value="TreeGrafter"/>
</dbReference>
<gene>
    <name evidence="2" type="ORF">SAMN05192532_101549</name>
</gene>
<dbReference type="InterPro" id="IPR016195">
    <property type="entry name" value="Pol/histidinol_Pase-like"/>
</dbReference>
<dbReference type="InterPro" id="IPR004013">
    <property type="entry name" value="PHP_dom"/>
</dbReference>
<dbReference type="Gene3D" id="3.20.20.140">
    <property type="entry name" value="Metal-dependent hydrolases"/>
    <property type="match status" value="1"/>
</dbReference>
<evidence type="ECO:0000259" key="1">
    <source>
        <dbReference type="SMART" id="SM00481"/>
    </source>
</evidence>
<evidence type="ECO:0000313" key="2">
    <source>
        <dbReference type="EMBL" id="SFE36962.1"/>
    </source>
</evidence>
<dbReference type="STRING" id="930128.SAMN05192532_101549"/>
<dbReference type="Gene3D" id="1.10.150.650">
    <property type="match status" value="1"/>
</dbReference>
<accession>A0A1I1ZZ31</accession>
<dbReference type="SMART" id="SM00481">
    <property type="entry name" value="POLIIIAc"/>
    <property type="match status" value="1"/>
</dbReference>
<dbReference type="RefSeq" id="WP_091657858.1">
    <property type="nucleotide sequence ID" value="NZ_FONT01000001.1"/>
</dbReference>
<feature type="domain" description="Polymerase/histidinol phosphatase N-terminal" evidence="1">
    <location>
        <begin position="4"/>
        <end position="69"/>
    </location>
</feature>
<dbReference type="OrthoDB" id="9804333at2"/>
<proteinExistence type="predicted"/>
<reference evidence="2 3" key="1">
    <citation type="submission" date="2016-10" db="EMBL/GenBank/DDBJ databases">
        <authorList>
            <person name="de Groot N.N."/>
        </authorList>
    </citation>
    <scope>NUCLEOTIDE SEQUENCE [LARGE SCALE GENOMIC DNA]</scope>
    <source>
        <strain evidence="2 3">DSM 23995</strain>
    </source>
</reference>
<dbReference type="AlphaFoldDB" id="A0A1I1ZZ31"/>
<dbReference type="Pfam" id="PF02811">
    <property type="entry name" value="PHP"/>
    <property type="match status" value="1"/>
</dbReference>
<dbReference type="PANTHER" id="PTHR42924">
    <property type="entry name" value="EXONUCLEASE"/>
    <property type="match status" value="1"/>
</dbReference>
<dbReference type="GO" id="GO:0004534">
    <property type="term" value="F:5'-3' RNA exonuclease activity"/>
    <property type="evidence" value="ECO:0007669"/>
    <property type="project" value="TreeGrafter"/>
</dbReference>
<keyword evidence="3" id="KW-1185">Reference proteome</keyword>
<dbReference type="EMBL" id="FONT01000001">
    <property type="protein sequence ID" value="SFE36962.1"/>
    <property type="molecule type" value="Genomic_DNA"/>
</dbReference>
<dbReference type="PANTHER" id="PTHR42924:SF3">
    <property type="entry name" value="POLYMERASE_HISTIDINOL PHOSPHATASE N-TERMINAL DOMAIN-CONTAINING PROTEIN"/>
    <property type="match status" value="1"/>
</dbReference>
<organism evidence="2 3">
    <name type="scientific">Alteribacillus iranensis</name>
    <dbReference type="NCBI Taxonomy" id="930128"/>
    <lineage>
        <taxon>Bacteria</taxon>
        <taxon>Bacillati</taxon>
        <taxon>Bacillota</taxon>
        <taxon>Bacilli</taxon>
        <taxon>Bacillales</taxon>
        <taxon>Bacillaceae</taxon>
        <taxon>Alteribacillus</taxon>
    </lineage>
</organism>
<name>A0A1I1ZZ31_9BACI</name>
<protein>
    <recommendedName>
        <fullName evidence="1">Polymerase/histidinol phosphatase N-terminal domain-containing protein</fullName>
    </recommendedName>
</protein>
<dbReference type="InterPro" id="IPR003141">
    <property type="entry name" value="Pol/His_phosphatase_N"/>
</dbReference>
<dbReference type="InterPro" id="IPR052018">
    <property type="entry name" value="PHP_domain"/>
</dbReference>
<evidence type="ECO:0000313" key="3">
    <source>
        <dbReference type="Proteomes" id="UP000199516"/>
    </source>
</evidence>